<evidence type="ECO:0000313" key="1">
    <source>
        <dbReference type="EMBL" id="PTQ48218.1"/>
    </source>
</evidence>
<sequence length="78" mass="8640">MLFNSLLGDARPVHGILSSPVRGLIELTAHKCNSSHAAEYQLSLCHGEARRLQQSTRPKGFCLQEHQFAFMRGNSAAF</sequence>
<reference evidence="2" key="1">
    <citation type="journal article" date="2017" name="Cell">
        <title>Insights into land plant evolution garnered from the Marchantia polymorpha genome.</title>
        <authorList>
            <person name="Bowman J.L."/>
            <person name="Kohchi T."/>
            <person name="Yamato K.T."/>
            <person name="Jenkins J."/>
            <person name="Shu S."/>
            <person name="Ishizaki K."/>
            <person name="Yamaoka S."/>
            <person name="Nishihama R."/>
            <person name="Nakamura Y."/>
            <person name="Berger F."/>
            <person name="Adam C."/>
            <person name="Aki S.S."/>
            <person name="Althoff F."/>
            <person name="Araki T."/>
            <person name="Arteaga-Vazquez M.A."/>
            <person name="Balasubrmanian S."/>
            <person name="Barry K."/>
            <person name="Bauer D."/>
            <person name="Boehm C.R."/>
            <person name="Briginshaw L."/>
            <person name="Caballero-Perez J."/>
            <person name="Catarino B."/>
            <person name="Chen F."/>
            <person name="Chiyoda S."/>
            <person name="Chovatia M."/>
            <person name="Davies K.M."/>
            <person name="Delmans M."/>
            <person name="Demura T."/>
            <person name="Dierschke T."/>
            <person name="Dolan L."/>
            <person name="Dorantes-Acosta A.E."/>
            <person name="Eklund D.M."/>
            <person name="Florent S.N."/>
            <person name="Flores-Sandoval E."/>
            <person name="Fujiyama A."/>
            <person name="Fukuzawa H."/>
            <person name="Galik B."/>
            <person name="Grimanelli D."/>
            <person name="Grimwood J."/>
            <person name="Grossniklaus U."/>
            <person name="Hamada T."/>
            <person name="Haseloff J."/>
            <person name="Hetherington A.J."/>
            <person name="Higo A."/>
            <person name="Hirakawa Y."/>
            <person name="Hundley H.N."/>
            <person name="Ikeda Y."/>
            <person name="Inoue K."/>
            <person name="Inoue S.I."/>
            <person name="Ishida S."/>
            <person name="Jia Q."/>
            <person name="Kakita M."/>
            <person name="Kanazawa T."/>
            <person name="Kawai Y."/>
            <person name="Kawashima T."/>
            <person name="Kennedy M."/>
            <person name="Kinose K."/>
            <person name="Kinoshita T."/>
            <person name="Kohara Y."/>
            <person name="Koide E."/>
            <person name="Komatsu K."/>
            <person name="Kopischke S."/>
            <person name="Kubo M."/>
            <person name="Kyozuka J."/>
            <person name="Lagercrantz U."/>
            <person name="Lin S.S."/>
            <person name="Lindquist E."/>
            <person name="Lipzen A.M."/>
            <person name="Lu C.W."/>
            <person name="De Luna E."/>
            <person name="Martienssen R.A."/>
            <person name="Minamino N."/>
            <person name="Mizutani M."/>
            <person name="Mizutani M."/>
            <person name="Mochizuki N."/>
            <person name="Monte I."/>
            <person name="Mosher R."/>
            <person name="Nagasaki H."/>
            <person name="Nakagami H."/>
            <person name="Naramoto S."/>
            <person name="Nishitani K."/>
            <person name="Ohtani M."/>
            <person name="Okamoto T."/>
            <person name="Okumura M."/>
            <person name="Phillips J."/>
            <person name="Pollak B."/>
            <person name="Reinders A."/>
            <person name="Rovekamp M."/>
            <person name="Sano R."/>
            <person name="Sawa S."/>
            <person name="Schmid M.W."/>
            <person name="Shirakawa M."/>
            <person name="Solano R."/>
            <person name="Spunde A."/>
            <person name="Suetsugu N."/>
            <person name="Sugano S."/>
            <person name="Sugiyama A."/>
            <person name="Sun R."/>
            <person name="Suzuki Y."/>
            <person name="Takenaka M."/>
            <person name="Takezawa D."/>
            <person name="Tomogane H."/>
            <person name="Tsuzuki M."/>
            <person name="Ueda T."/>
            <person name="Umeda M."/>
            <person name="Ward J.M."/>
            <person name="Watanabe Y."/>
            <person name="Yazaki K."/>
            <person name="Yokoyama R."/>
            <person name="Yoshitake Y."/>
            <person name="Yotsui I."/>
            <person name="Zachgo S."/>
            <person name="Schmutz J."/>
        </authorList>
    </citation>
    <scope>NUCLEOTIDE SEQUENCE [LARGE SCALE GENOMIC DNA]</scope>
    <source>
        <strain evidence="2">Tak-1</strain>
    </source>
</reference>
<keyword evidence="2" id="KW-1185">Reference proteome</keyword>
<dbReference type="AlphaFoldDB" id="A0A2R6XQ59"/>
<organism evidence="1 2">
    <name type="scientific">Marchantia polymorpha</name>
    <name type="common">Common liverwort</name>
    <name type="synonym">Marchantia aquatica</name>
    <dbReference type="NCBI Taxonomy" id="3197"/>
    <lineage>
        <taxon>Eukaryota</taxon>
        <taxon>Viridiplantae</taxon>
        <taxon>Streptophyta</taxon>
        <taxon>Embryophyta</taxon>
        <taxon>Marchantiophyta</taxon>
        <taxon>Marchantiopsida</taxon>
        <taxon>Marchantiidae</taxon>
        <taxon>Marchantiales</taxon>
        <taxon>Marchantiaceae</taxon>
        <taxon>Marchantia</taxon>
    </lineage>
</organism>
<dbReference type="Gramene" id="Mp3g07490.1">
    <property type="protein sequence ID" value="Mp3g07490.1.cds1"/>
    <property type="gene ID" value="Mp3g07490"/>
</dbReference>
<gene>
    <name evidence="1" type="ORF">MARPO_0006s0224</name>
</gene>
<name>A0A2R6XQ59_MARPO</name>
<dbReference type="EMBL" id="KZ772678">
    <property type="protein sequence ID" value="PTQ48218.1"/>
    <property type="molecule type" value="Genomic_DNA"/>
</dbReference>
<accession>A0A2R6XQ59</accession>
<evidence type="ECO:0000313" key="2">
    <source>
        <dbReference type="Proteomes" id="UP000244005"/>
    </source>
</evidence>
<dbReference type="Proteomes" id="UP000244005">
    <property type="component" value="Unassembled WGS sequence"/>
</dbReference>
<protein>
    <submittedName>
        <fullName evidence="1">Uncharacterized protein</fullName>
    </submittedName>
</protein>
<proteinExistence type="predicted"/>